<comment type="caution">
    <text evidence="1">The sequence shown here is derived from an EMBL/GenBank/DDBJ whole genome shotgun (WGS) entry which is preliminary data.</text>
</comment>
<reference evidence="1 2" key="1">
    <citation type="submission" date="2016-06" db="EMBL/GenBank/DDBJ databases">
        <title>Evolution of pathogenesis and genome organization in the Tremellales.</title>
        <authorList>
            <person name="Cuomo C."/>
            <person name="Litvintseva A."/>
            <person name="Heitman J."/>
            <person name="Chen Y."/>
            <person name="Sun S."/>
            <person name="Springer D."/>
            <person name="Dromer F."/>
            <person name="Young S."/>
            <person name="Zeng Q."/>
            <person name="Chapman S."/>
            <person name="Gujja S."/>
            <person name="Saif S."/>
            <person name="Birren B."/>
        </authorList>
    </citation>
    <scope>NUCLEOTIDE SEQUENCE [LARGE SCALE GENOMIC DNA]</scope>
    <source>
        <strain evidence="1 2">CBS 6273</strain>
    </source>
</reference>
<name>A0A1E3KB23_9TREE</name>
<proteinExistence type="predicted"/>
<dbReference type="AlphaFoldDB" id="A0A1E3KB23"/>
<accession>A0A1E3KB23</accession>
<evidence type="ECO:0000313" key="2">
    <source>
        <dbReference type="Proteomes" id="UP000095149"/>
    </source>
</evidence>
<gene>
    <name evidence="1" type="ORF">I350_02424</name>
</gene>
<dbReference type="Proteomes" id="UP000095149">
    <property type="component" value="Unassembled WGS sequence"/>
</dbReference>
<dbReference type="EMBL" id="MEKH01000003">
    <property type="protein sequence ID" value="ODO10195.1"/>
    <property type="molecule type" value="Genomic_DNA"/>
</dbReference>
<protein>
    <submittedName>
        <fullName evidence="1">Uncharacterized protein</fullName>
    </submittedName>
</protein>
<organism evidence="1 2">
    <name type="scientific">Cryptococcus amylolentus CBS 6273</name>
    <dbReference type="NCBI Taxonomy" id="1296118"/>
    <lineage>
        <taxon>Eukaryota</taxon>
        <taxon>Fungi</taxon>
        <taxon>Dikarya</taxon>
        <taxon>Basidiomycota</taxon>
        <taxon>Agaricomycotina</taxon>
        <taxon>Tremellomycetes</taxon>
        <taxon>Tremellales</taxon>
        <taxon>Cryptococcaceae</taxon>
        <taxon>Cryptococcus</taxon>
    </lineage>
</organism>
<sequence length="55" mass="6066">MLALTRARAIARPVNRSLTRGYVAASQTHRATEAPNFGQKKGYPIIDHEFDAVVV</sequence>
<evidence type="ECO:0000313" key="1">
    <source>
        <dbReference type="EMBL" id="ODO10195.1"/>
    </source>
</evidence>